<dbReference type="GeneID" id="116301092"/>
<keyword evidence="3 6" id="KW-0812">Transmembrane</keyword>
<feature type="transmembrane region" description="Helical" evidence="6">
    <location>
        <begin position="24"/>
        <end position="44"/>
    </location>
</feature>
<feature type="transmembrane region" description="Helical" evidence="6">
    <location>
        <begin position="56"/>
        <end position="80"/>
    </location>
</feature>
<organism evidence="8 9">
    <name type="scientific">Actinia tenebrosa</name>
    <name type="common">Australian red waratah sea anemone</name>
    <dbReference type="NCBI Taxonomy" id="6105"/>
    <lineage>
        <taxon>Eukaryota</taxon>
        <taxon>Metazoa</taxon>
        <taxon>Cnidaria</taxon>
        <taxon>Anthozoa</taxon>
        <taxon>Hexacorallia</taxon>
        <taxon>Actiniaria</taxon>
        <taxon>Actiniidae</taxon>
        <taxon>Actinia</taxon>
    </lineage>
</organism>
<accession>A0A6P8IGT5</accession>
<dbReference type="GO" id="GO:0004930">
    <property type="term" value="F:G protein-coupled receptor activity"/>
    <property type="evidence" value="ECO:0007669"/>
    <property type="project" value="InterPro"/>
</dbReference>
<dbReference type="Pfam" id="PF00001">
    <property type="entry name" value="7tm_1"/>
    <property type="match status" value="1"/>
</dbReference>
<gene>
    <name evidence="9" type="primary">LOC116301092</name>
</gene>
<feature type="domain" description="G-protein coupled receptors family 1 profile" evidence="7">
    <location>
        <begin position="35"/>
        <end position="285"/>
    </location>
</feature>
<keyword evidence="5 6" id="KW-0472">Membrane</keyword>
<dbReference type="CDD" id="cd00637">
    <property type="entry name" value="7tm_classA_rhodopsin-like"/>
    <property type="match status" value="1"/>
</dbReference>
<dbReference type="AlphaFoldDB" id="A0A6P8IGT5"/>
<evidence type="ECO:0000256" key="6">
    <source>
        <dbReference type="SAM" id="Phobius"/>
    </source>
</evidence>
<evidence type="ECO:0000259" key="7">
    <source>
        <dbReference type="PROSITE" id="PS50262"/>
    </source>
</evidence>
<protein>
    <submittedName>
        <fullName evidence="9">Melanocyte-stimulating hormone receptor-like</fullName>
    </submittedName>
</protein>
<evidence type="ECO:0000256" key="1">
    <source>
        <dbReference type="ARBA" id="ARBA00004651"/>
    </source>
</evidence>
<evidence type="ECO:0000256" key="3">
    <source>
        <dbReference type="ARBA" id="ARBA00022692"/>
    </source>
</evidence>
<keyword evidence="8" id="KW-1185">Reference proteome</keyword>
<feature type="transmembrane region" description="Helical" evidence="6">
    <location>
        <begin position="268"/>
        <end position="287"/>
    </location>
</feature>
<feature type="transmembrane region" description="Helical" evidence="6">
    <location>
        <begin position="226"/>
        <end position="248"/>
    </location>
</feature>
<feature type="transmembrane region" description="Helical" evidence="6">
    <location>
        <begin position="164"/>
        <end position="192"/>
    </location>
</feature>
<dbReference type="RefSeq" id="XP_031565951.1">
    <property type="nucleotide sequence ID" value="XM_031710091.1"/>
</dbReference>
<dbReference type="OrthoDB" id="5950740at2759"/>
<evidence type="ECO:0000256" key="4">
    <source>
        <dbReference type="ARBA" id="ARBA00022989"/>
    </source>
</evidence>
<dbReference type="FunCoup" id="A0A6P8IGT5">
    <property type="interactions" value="653"/>
</dbReference>
<feature type="transmembrane region" description="Helical" evidence="6">
    <location>
        <begin position="100"/>
        <end position="117"/>
    </location>
</feature>
<dbReference type="PROSITE" id="PS50262">
    <property type="entry name" value="G_PROTEIN_RECEP_F1_2"/>
    <property type="match status" value="1"/>
</dbReference>
<dbReference type="InterPro" id="IPR000276">
    <property type="entry name" value="GPCR_Rhodpsn"/>
</dbReference>
<reference evidence="9" key="1">
    <citation type="submission" date="2025-08" db="UniProtKB">
        <authorList>
            <consortium name="RefSeq"/>
        </authorList>
    </citation>
    <scope>IDENTIFICATION</scope>
    <source>
        <tissue evidence="9">Tentacle</tissue>
    </source>
</reference>
<dbReference type="KEGG" id="aten:116301092"/>
<dbReference type="SUPFAM" id="SSF81321">
    <property type="entry name" value="Family A G protein-coupled receptor-like"/>
    <property type="match status" value="1"/>
</dbReference>
<keyword evidence="4 6" id="KW-1133">Transmembrane helix</keyword>
<evidence type="ECO:0000313" key="8">
    <source>
        <dbReference type="Proteomes" id="UP000515163"/>
    </source>
</evidence>
<dbReference type="PRINTS" id="PR00237">
    <property type="entry name" value="GPCRRHODOPSN"/>
</dbReference>
<sequence>MNQSCSFLRNHLILPEFRASLCTLYLITSLSAVSLNVLVLYTMWRTPSLHKPSYLLLANLALSDFMYGAIGEPLIILTHFTYLKNLTAIYCSVSASAQVVGYWLGSSCLYTLTLISVDRLLAIRLKNRYRSFVTSRRIWMVTVPYWVGILAFLLALFIANVPFLVINIISSLVLSVLLTTIIVCYSMAFYTLKKLTSSVSSSSQQPDEESTNFDVSKYRRSLNTMLLVLMTTLLMYFPYFASAVTYSIKNGETVDQNSYSVISYEMLSTSELIIAMNSTVNPLLYLWRMQDIREAVKIMVKKILRRKNQSDEEEQT</sequence>
<evidence type="ECO:0000256" key="2">
    <source>
        <dbReference type="ARBA" id="ARBA00022475"/>
    </source>
</evidence>
<dbReference type="GO" id="GO:0005886">
    <property type="term" value="C:plasma membrane"/>
    <property type="evidence" value="ECO:0007669"/>
    <property type="project" value="UniProtKB-SubCell"/>
</dbReference>
<comment type="subcellular location">
    <subcellularLocation>
        <location evidence="1">Cell membrane</location>
        <topology evidence="1">Multi-pass membrane protein</topology>
    </subcellularLocation>
</comment>
<evidence type="ECO:0000256" key="5">
    <source>
        <dbReference type="ARBA" id="ARBA00023136"/>
    </source>
</evidence>
<evidence type="ECO:0000313" key="9">
    <source>
        <dbReference type="RefSeq" id="XP_031565951.1"/>
    </source>
</evidence>
<dbReference type="Proteomes" id="UP000515163">
    <property type="component" value="Unplaced"/>
</dbReference>
<dbReference type="PANTHER" id="PTHR22750">
    <property type="entry name" value="G-PROTEIN COUPLED RECEPTOR"/>
    <property type="match status" value="1"/>
</dbReference>
<name>A0A6P8IGT5_ACTTE</name>
<feature type="transmembrane region" description="Helical" evidence="6">
    <location>
        <begin position="138"/>
        <end position="158"/>
    </location>
</feature>
<dbReference type="InParanoid" id="A0A6P8IGT5"/>
<dbReference type="Gene3D" id="1.20.1070.10">
    <property type="entry name" value="Rhodopsin 7-helix transmembrane proteins"/>
    <property type="match status" value="1"/>
</dbReference>
<dbReference type="InterPro" id="IPR017452">
    <property type="entry name" value="GPCR_Rhodpsn_7TM"/>
</dbReference>
<keyword evidence="2" id="KW-1003">Cell membrane</keyword>
<proteinExistence type="predicted"/>